<dbReference type="Pfam" id="PF00702">
    <property type="entry name" value="Hydrolase"/>
    <property type="match status" value="1"/>
</dbReference>
<dbReference type="AlphaFoldDB" id="A0A1G6NFG0"/>
<dbReference type="InterPro" id="IPR044924">
    <property type="entry name" value="HAD-SF_hydro_IA_REG-2-like_cap"/>
</dbReference>
<dbReference type="STRING" id="416944.SAMN05421548_10936"/>
<evidence type="ECO:0000313" key="2">
    <source>
        <dbReference type="Proteomes" id="UP000198908"/>
    </source>
</evidence>
<dbReference type="InterPro" id="IPR023214">
    <property type="entry name" value="HAD_sf"/>
</dbReference>
<dbReference type="Proteomes" id="UP000198908">
    <property type="component" value="Unassembled WGS sequence"/>
</dbReference>
<reference evidence="2" key="1">
    <citation type="submission" date="2016-09" db="EMBL/GenBank/DDBJ databases">
        <authorList>
            <person name="Varghese N."/>
            <person name="Submissions S."/>
        </authorList>
    </citation>
    <scope>NUCLEOTIDE SEQUENCE [LARGE SCALE GENOMIC DNA]</scope>
    <source>
        <strain evidence="2">TNe-862</strain>
    </source>
</reference>
<protein>
    <recommendedName>
        <fullName evidence="3">Haloacid dehalogenase superfamily, subfamily IA, variant 1 with third motif having Dx(3-4)D or Dx(3-4)E</fullName>
    </recommendedName>
</protein>
<dbReference type="EMBL" id="FMYQ01000009">
    <property type="protein sequence ID" value="SDC66609.1"/>
    <property type="molecule type" value="Genomic_DNA"/>
</dbReference>
<gene>
    <name evidence="1" type="ORF">SAMN05421548_10936</name>
</gene>
<evidence type="ECO:0000313" key="1">
    <source>
        <dbReference type="EMBL" id="SDC66609.1"/>
    </source>
</evidence>
<name>A0A1G6NFG0_9BURK</name>
<dbReference type="Gene3D" id="1.10.150.720">
    <property type="entry name" value="Haloacid dehalogenase-like hydrolase"/>
    <property type="match status" value="1"/>
</dbReference>
<accession>A0A1G6NFG0</accession>
<dbReference type="Gene3D" id="3.40.50.1000">
    <property type="entry name" value="HAD superfamily/HAD-like"/>
    <property type="match status" value="1"/>
</dbReference>
<proteinExistence type="predicted"/>
<dbReference type="RefSeq" id="WP_091996943.1">
    <property type="nucleotide sequence ID" value="NZ_FMYQ01000009.1"/>
</dbReference>
<keyword evidence="2" id="KW-1185">Reference proteome</keyword>
<dbReference type="InterPro" id="IPR036412">
    <property type="entry name" value="HAD-like_sf"/>
</dbReference>
<sequence length="828" mass="92500">MSVRTFDSFVTASAYIESALTDGKIKLLSFDVFDTVIFRRCSPDAVLHAVAAFLDRELRARNIAVRHGGSLGAYHAAYATLAHRNAAAGFDDEASTSALYGEWVREAAGHEDAALAERVREHMRERETSVCEANAYLRPLLEKARGYGVRMIYVSDMYIGNECVSAILEQAGIAQYFDHGYVSSDHALLKRTGRLFGAVLEAEGVAAGDVLHCGDNVRSDGERAAEAGLNAVVIRDAGCIERYESLHYRFLRWLAQPESAAAGSLCASFAQALPGTWTTGPEAYGVRVLGPIYASFMHRVVESCLERNVEHVYFLAREGYFLKQIFDEIARRRYGGRPLPQTTYLGVSRLTALFLGSRHFGLREISLALSNGPRNLLNLFSALQIERKRLGEIGARHGIADVEAILPDYFMSWGPFLALLDDPEISEIASGRHMGSQELLNDYLAQEGFFDHQRVAIVDVGWAGQIQDSLFRGVRYRADCPQMFGFYLGMNLSGHHRKTPGNWMDWVICDQAHLEWNGIAALQFPQSFEAITRSPHGTVVGYQRASETIEPVLKSDDVPSRQAEMLDDGLIALFQSSVREYVRHYTTAISMLSLHAAQTLPYGKQMTGRMIRFPTATEAGYLLRLNNVSDLGAAEMYRMGNLERLSVLRTKRLAQSLRSSFWKYGTLALTGRAAVLLQMIWNVRTDARHVPVIPASLDHGIVFHLPHDRAIVVEDEREPAAQGTLARVRASFGAGIAEVSAQLVERERRGYRFVDAYGATQPLTLREATRLYVAWRLAVLYCRLTKRRIPAVSAEPIGAFLRQHFLAQPHARRVAARLRHALHRVRRR</sequence>
<dbReference type="SUPFAM" id="SSF56784">
    <property type="entry name" value="HAD-like"/>
    <property type="match status" value="1"/>
</dbReference>
<organism evidence="1 2">
    <name type="scientific">Paraburkholderia lycopersici</name>
    <dbReference type="NCBI Taxonomy" id="416944"/>
    <lineage>
        <taxon>Bacteria</taxon>
        <taxon>Pseudomonadati</taxon>
        <taxon>Pseudomonadota</taxon>
        <taxon>Betaproteobacteria</taxon>
        <taxon>Burkholderiales</taxon>
        <taxon>Burkholderiaceae</taxon>
        <taxon>Paraburkholderia</taxon>
    </lineage>
</organism>
<dbReference type="OrthoDB" id="9816564at2"/>
<evidence type="ECO:0008006" key="3">
    <source>
        <dbReference type="Google" id="ProtNLM"/>
    </source>
</evidence>